<dbReference type="EMBL" id="JACSQR010000001">
    <property type="protein sequence ID" value="MBD7946510.1"/>
    <property type="molecule type" value="Genomic_DNA"/>
</dbReference>
<keyword evidence="2" id="KW-0812">Transmembrane</keyword>
<feature type="transmembrane region" description="Helical" evidence="2">
    <location>
        <begin position="64"/>
        <end position="83"/>
    </location>
</feature>
<reference evidence="3 4" key="1">
    <citation type="submission" date="2020-08" db="EMBL/GenBank/DDBJ databases">
        <title>A Genomic Blueprint of the Chicken Gut Microbiome.</title>
        <authorList>
            <person name="Gilroy R."/>
            <person name="Ravi A."/>
            <person name="Getino M."/>
            <person name="Pursley I."/>
            <person name="Horton D.L."/>
            <person name="Alikhan N.-F."/>
            <person name="Baker D."/>
            <person name="Gharbi K."/>
            <person name="Hall N."/>
            <person name="Watson M."/>
            <person name="Adriaenssens E.M."/>
            <person name="Foster-Nyarko E."/>
            <person name="Jarju S."/>
            <person name="Secka A."/>
            <person name="Antonio M."/>
            <person name="Oren A."/>
            <person name="Chaudhuri R."/>
            <person name="La Ragione R.M."/>
            <person name="Hildebrand F."/>
            <person name="Pallen M.J."/>
        </authorList>
    </citation>
    <scope>NUCLEOTIDE SEQUENCE [LARGE SCALE GENOMIC DNA]</scope>
    <source>
        <strain evidence="3 4">Sa4CVA2</strain>
    </source>
</reference>
<proteinExistence type="predicted"/>
<protein>
    <submittedName>
        <fullName evidence="3">Uncharacterized protein</fullName>
    </submittedName>
</protein>
<evidence type="ECO:0000313" key="4">
    <source>
        <dbReference type="Proteomes" id="UP000606724"/>
    </source>
</evidence>
<dbReference type="Proteomes" id="UP000606724">
    <property type="component" value="Unassembled WGS sequence"/>
</dbReference>
<comment type="caution">
    <text evidence="3">The sequence shown here is derived from an EMBL/GenBank/DDBJ whole genome shotgun (WGS) entry which is preliminary data.</text>
</comment>
<name>A0ABR8RFJ2_9GAMM</name>
<feature type="coiled-coil region" evidence="1">
    <location>
        <begin position="107"/>
        <end position="172"/>
    </location>
</feature>
<accession>A0ABR8RFJ2</accession>
<evidence type="ECO:0000256" key="2">
    <source>
        <dbReference type="SAM" id="Phobius"/>
    </source>
</evidence>
<dbReference type="GeneID" id="84652328"/>
<evidence type="ECO:0000256" key="1">
    <source>
        <dbReference type="SAM" id="Coils"/>
    </source>
</evidence>
<gene>
    <name evidence="3" type="ORF">H9653_00425</name>
</gene>
<keyword evidence="4" id="KW-1185">Reference proteome</keyword>
<keyword evidence="1" id="KW-0175">Coiled coil</keyword>
<evidence type="ECO:0000313" key="3">
    <source>
        <dbReference type="EMBL" id="MBD7946510.1"/>
    </source>
</evidence>
<keyword evidence="2" id="KW-1133">Transmembrane helix</keyword>
<sequence>MRLKSAPRLCQQPARVSCQDSVSYDMGHDAHLSYSHYQQSHALINSPIISNSLISNKQRGASTLVLALFVVTVLVTAGVGLAFGHKLGYQRGYYSMQAETQQAVITSKEATQELKDLRLSSKIATNEAATAKQELEISLANLKELRENQQELTVENKQLAQLNEIYAELVSENGGMPLQILGAKIKPLPENAFEYGFDVAMLASDGKAKRLKPTLTLLNDNNFVEVPLEPASYTIDGITRIRGRFMMPTGFKPLQVKLSLSAGGQELEQLYDWKLGDKVDSMPLSLLDLPEVDESPIEP</sequence>
<dbReference type="RefSeq" id="WP_068404518.1">
    <property type="nucleotide sequence ID" value="NZ_JACSQR010000001.1"/>
</dbReference>
<organism evidence="3 4">
    <name type="scientific">Psychrobacter communis</name>
    <dbReference type="NCBI Taxonomy" id="2762238"/>
    <lineage>
        <taxon>Bacteria</taxon>
        <taxon>Pseudomonadati</taxon>
        <taxon>Pseudomonadota</taxon>
        <taxon>Gammaproteobacteria</taxon>
        <taxon>Moraxellales</taxon>
        <taxon>Moraxellaceae</taxon>
        <taxon>Psychrobacter</taxon>
    </lineage>
</organism>
<keyword evidence="2" id="KW-0472">Membrane</keyword>